<proteinExistence type="predicted"/>
<comment type="caution">
    <text evidence="1">The sequence shown here is derived from an EMBL/GenBank/DDBJ whole genome shotgun (WGS) entry which is preliminary data.</text>
</comment>
<name>A0ABQ5P6G5_9ACTN</name>
<protein>
    <submittedName>
        <fullName evidence="1">Uncharacterized protein</fullName>
    </submittedName>
</protein>
<reference evidence="1 2" key="1">
    <citation type="submission" date="2022-10" db="EMBL/GenBank/DDBJ databases">
        <title>Draft genome sequence of Streptomyces sp. YSPA8.</title>
        <authorList>
            <person name="Moriuchi R."/>
            <person name="Dohra H."/>
            <person name="Yamamura H."/>
            <person name="Kodani S."/>
        </authorList>
    </citation>
    <scope>NUCLEOTIDE SEQUENCE [LARGE SCALE GENOMIC DNA]</scope>
    <source>
        <strain evidence="1 2">YSPA8</strain>
    </source>
</reference>
<dbReference type="Proteomes" id="UP001291653">
    <property type="component" value="Unassembled WGS sequence"/>
</dbReference>
<keyword evidence="2" id="KW-1185">Reference proteome</keyword>
<dbReference type="EMBL" id="BSBI01000013">
    <property type="protein sequence ID" value="GLF98192.1"/>
    <property type="molecule type" value="Genomic_DNA"/>
</dbReference>
<evidence type="ECO:0000313" key="2">
    <source>
        <dbReference type="Proteomes" id="UP001291653"/>
    </source>
</evidence>
<gene>
    <name evidence="1" type="ORF">SYYSPA8_27865</name>
</gene>
<organism evidence="1 2">
    <name type="scientific">Streptomyces yaizuensis</name>
    <dbReference type="NCBI Taxonomy" id="2989713"/>
    <lineage>
        <taxon>Bacteria</taxon>
        <taxon>Bacillati</taxon>
        <taxon>Actinomycetota</taxon>
        <taxon>Actinomycetes</taxon>
        <taxon>Kitasatosporales</taxon>
        <taxon>Streptomycetaceae</taxon>
        <taxon>Streptomyces</taxon>
    </lineage>
</organism>
<accession>A0ABQ5P6G5</accession>
<evidence type="ECO:0000313" key="1">
    <source>
        <dbReference type="EMBL" id="GLF98192.1"/>
    </source>
</evidence>
<sequence>MRETPTSLASGLDAQYRTRLKGLSQFGPKEE</sequence>